<dbReference type="InterPro" id="IPR036515">
    <property type="entry name" value="Transposase_17_sf"/>
</dbReference>
<sequence length="192" mass="22682">MTRQGIKQNIKNNTSYFITPTVIGWIDIFTRREIRDIVIESLRYCHYHKGLNVYGYCIMSNHLHLIVNCNEPFQLRDTIRDFKRHTSSTIFQWIMGNPESRRDWMTGLFTGAANEDIKSKNIKIWQTGNHAIELINEQFTWRKVLYIHDNPVRAGLVSNPEDWIYSSARNYIEKEAVFEEVSCLPPPLNFKK</sequence>
<name>A0A7K3WT95_9FLAO</name>
<dbReference type="NCBIfam" id="NF047646">
    <property type="entry name" value="REP_Tyr_transpos"/>
    <property type="match status" value="1"/>
</dbReference>
<dbReference type="GO" id="GO:0043565">
    <property type="term" value="F:sequence-specific DNA binding"/>
    <property type="evidence" value="ECO:0007669"/>
    <property type="project" value="TreeGrafter"/>
</dbReference>
<keyword evidence="3" id="KW-1185">Reference proteome</keyword>
<evidence type="ECO:0000313" key="2">
    <source>
        <dbReference type="EMBL" id="NEN24686.1"/>
    </source>
</evidence>
<comment type="caution">
    <text evidence="2">The sequence shown here is derived from an EMBL/GenBank/DDBJ whole genome shotgun (WGS) entry which is preliminary data.</text>
</comment>
<protein>
    <submittedName>
        <fullName evidence="2">Transposase</fullName>
    </submittedName>
</protein>
<dbReference type="PANTHER" id="PTHR36966">
    <property type="entry name" value="REP-ASSOCIATED TYROSINE TRANSPOSASE"/>
    <property type="match status" value="1"/>
</dbReference>
<dbReference type="EMBL" id="JAAGVY010000030">
    <property type="protein sequence ID" value="NEN24686.1"/>
    <property type="molecule type" value="Genomic_DNA"/>
</dbReference>
<gene>
    <name evidence="2" type="ORF">G3O08_14355</name>
</gene>
<dbReference type="AlphaFoldDB" id="A0A7K3WT95"/>
<dbReference type="InterPro" id="IPR002686">
    <property type="entry name" value="Transposase_17"/>
</dbReference>
<organism evidence="2 3">
    <name type="scientific">Cryomorpha ignava</name>
    <dbReference type="NCBI Taxonomy" id="101383"/>
    <lineage>
        <taxon>Bacteria</taxon>
        <taxon>Pseudomonadati</taxon>
        <taxon>Bacteroidota</taxon>
        <taxon>Flavobacteriia</taxon>
        <taxon>Flavobacteriales</taxon>
        <taxon>Cryomorphaceae</taxon>
        <taxon>Cryomorpha</taxon>
    </lineage>
</organism>
<dbReference type="GO" id="GO:0004803">
    <property type="term" value="F:transposase activity"/>
    <property type="evidence" value="ECO:0007669"/>
    <property type="project" value="InterPro"/>
</dbReference>
<dbReference type="SUPFAM" id="SSF143422">
    <property type="entry name" value="Transposase IS200-like"/>
    <property type="match status" value="1"/>
</dbReference>
<evidence type="ECO:0000313" key="3">
    <source>
        <dbReference type="Proteomes" id="UP000486602"/>
    </source>
</evidence>
<evidence type="ECO:0000259" key="1">
    <source>
        <dbReference type="SMART" id="SM01321"/>
    </source>
</evidence>
<dbReference type="SMART" id="SM01321">
    <property type="entry name" value="Y1_Tnp"/>
    <property type="match status" value="1"/>
</dbReference>
<proteinExistence type="predicted"/>
<dbReference type="Pfam" id="PF01797">
    <property type="entry name" value="Y1_Tnp"/>
    <property type="match status" value="1"/>
</dbReference>
<dbReference type="GO" id="GO:0006313">
    <property type="term" value="P:DNA transposition"/>
    <property type="evidence" value="ECO:0007669"/>
    <property type="project" value="InterPro"/>
</dbReference>
<reference evidence="2 3" key="1">
    <citation type="submission" date="2020-02" db="EMBL/GenBank/DDBJ databases">
        <title>Out from the shadows clarifying the taxonomy of the family Cryomorphaceae and related taxa by utilizing the GTDB taxonomic framework.</title>
        <authorList>
            <person name="Bowman J.P."/>
        </authorList>
    </citation>
    <scope>NUCLEOTIDE SEQUENCE [LARGE SCALE GENOMIC DNA]</scope>
    <source>
        <strain evidence="2 3">QSSC 1-22</strain>
    </source>
</reference>
<dbReference type="InterPro" id="IPR052715">
    <property type="entry name" value="RAYT_transposase"/>
</dbReference>
<dbReference type="PANTHER" id="PTHR36966:SF1">
    <property type="entry name" value="REP-ASSOCIATED TYROSINE TRANSPOSASE"/>
    <property type="match status" value="1"/>
</dbReference>
<accession>A0A7K3WT95</accession>
<feature type="domain" description="Transposase IS200-like" evidence="1">
    <location>
        <begin position="11"/>
        <end position="150"/>
    </location>
</feature>
<dbReference type="Gene3D" id="3.30.70.1290">
    <property type="entry name" value="Transposase IS200-like"/>
    <property type="match status" value="1"/>
</dbReference>
<dbReference type="RefSeq" id="WP_163286077.1">
    <property type="nucleotide sequence ID" value="NZ_JAAGVY010000030.1"/>
</dbReference>
<dbReference type="Proteomes" id="UP000486602">
    <property type="component" value="Unassembled WGS sequence"/>
</dbReference>